<feature type="transmembrane region" description="Helical" evidence="9">
    <location>
        <begin position="179"/>
        <end position="201"/>
    </location>
</feature>
<dbReference type="InterPro" id="IPR018456">
    <property type="entry name" value="PTR2_symporter_CS"/>
</dbReference>
<dbReference type="Pfam" id="PF00854">
    <property type="entry name" value="PTR2"/>
    <property type="match status" value="1"/>
</dbReference>
<feature type="transmembrane region" description="Helical" evidence="9">
    <location>
        <begin position="384"/>
        <end position="403"/>
    </location>
</feature>
<comment type="subcellular location">
    <subcellularLocation>
        <location evidence="1">Cell membrane</location>
        <topology evidence="1">Multi-pass membrane protein</topology>
    </subcellularLocation>
    <subcellularLocation>
        <location evidence="8">Membrane</location>
        <topology evidence="8">Multi-pass membrane protein</topology>
    </subcellularLocation>
</comment>
<sequence length="486" mass="52874">MASRKKRKPRTFFGHPMGLANLFGVEMWERFSFYGMQAILTFYIYYSVTSGGLGYSKEIAYSIVGAYGGLVYLASIIGSWISDRWFGAARSLVGAGFIIMLGHLSLAVLHGLTGVVVGLIFIAFGAGTLKAASLTVLGDLYDENDIRQDAGFSVYYMGINIGAFIGPILTGIVQRAGGFHWAFALAAIGMFIGLMQYLLLAKSTIGNAGREVPNPLPRKQKWLSLIGLVAGILIIWGVFAIGWVNLDNLSTVVTVLTVICAVGLFIVILTSKKITEVERSRVIAFIPLFIASALFWSLYQQQFTILPAFADRRLNLSCFGHQLPPSVVQSINPIFIIIFAPIMAALWQKLGTRQPHSSTKFAWGVFFCGLSFLVFVPFARMDKAPIGSVALLLFVATIGELFLSPVGNSLATRLAPKAFHSQMVALFFLSVAIGSAASGSLAQLTDVDNPSSTGTYFLILGIVTMVLSLVFFLLRRWIDKKMVGIH</sequence>
<dbReference type="GO" id="GO:1904680">
    <property type="term" value="F:peptide transmembrane transporter activity"/>
    <property type="evidence" value="ECO:0007669"/>
    <property type="project" value="InterPro"/>
</dbReference>
<dbReference type="EMBL" id="QFOZ01000001">
    <property type="protein sequence ID" value="PZP90021.1"/>
    <property type="molecule type" value="Genomic_DNA"/>
</dbReference>
<comment type="similarity">
    <text evidence="2 8">Belongs to the major facilitator superfamily. Proton-dependent oligopeptide transporter (POT/PTR) (TC 2.A.17) family.</text>
</comment>
<dbReference type="AlphaFoldDB" id="A0A2W5ID51"/>
<evidence type="ECO:0000256" key="3">
    <source>
        <dbReference type="ARBA" id="ARBA00022448"/>
    </source>
</evidence>
<feature type="transmembrane region" description="Helical" evidence="9">
    <location>
        <begin position="282"/>
        <end position="299"/>
    </location>
</feature>
<dbReference type="Gene3D" id="1.20.1250.20">
    <property type="entry name" value="MFS general substrate transporter like domains"/>
    <property type="match status" value="1"/>
</dbReference>
<reference evidence="11 12" key="1">
    <citation type="submission" date="2017-08" db="EMBL/GenBank/DDBJ databases">
        <title>Infants hospitalized years apart are colonized by the same room-sourced microbial strains.</title>
        <authorList>
            <person name="Brooks B."/>
            <person name="Olm M.R."/>
            <person name="Firek B.A."/>
            <person name="Baker R."/>
            <person name="Thomas B.C."/>
            <person name="Morowitz M.J."/>
            <person name="Banfield J.F."/>
        </authorList>
    </citation>
    <scope>NUCLEOTIDE SEQUENCE [LARGE SCALE GENOMIC DNA]</scope>
    <source>
        <strain evidence="11">S2_006_000_R1_57</strain>
    </source>
</reference>
<keyword evidence="6 9" id="KW-1133">Transmembrane helix</keyword>
<evidence type="ECO:0000256" key="8">
    <source>
        <dbReference type="RuleBase" id="RU003755"/>
    </source>
</evidence>
<dbReference type="InterPro" id="IPR050171">
    <property type="entry name" value="MFS_Transporters"/>
</dbReference>
<evidence type="ECO:0000256" key="4">
    <source>
        <dbReference type="ARBA" id="ARBA00022475"/>
    </source>
</evidence>
<evidence type="ECO:0000256" key="2">
    <source>
        <dbReference type="ARBA" id="ARBA00005982"/>
    </source>
</evidence>
<dbReference type="GO" id="GO:0006857">
    <property type="term" value="P:oligopeptide transport"/>
    <property type="evidence" value="ECO:0007669"/>
    <property type="project" value="InterPro"/>
</dbReference>
<feature type="transmembrane region" description="Helical" evidence="9">
    <location>
        <begin position="31"/>
        <end position="48"/>
    </location>
</feature>
<dbReference type="PANTHER" id="PTHR23517">
    <property type="entry name" value="RESISTANCE PROTEIN MDTM, PUTATIVE-RELATED-RELATED"/>
    <property type="match status" value="1"/>
</dbReference>
<feature type="domain" description="Major facilitator superfamily (MFS) profile" evidence="10">
    <location>
        <begin position="1"/>
        <end position="205"/>
    </location>
</feature>
<dbReference type="Proteomes" id="UP000248606">
    <property type="component" value="Unassembled WGS sequence"/>
</dbReference>
<keyword evidence="3 8" id="KW-0813">Transport</keyword>
<dbReference type="GO" id="GO:0005886">
    <property type="term" value="C:plasma membrane"/>
    <property type="evidence" value="ECO:0007669"/>
    <property type="project" value="UniProtKB-SubCell"/>
</dbReference>
<dbReference type="InterPro" id="IPR036259">
    <property type="entry name" value="MFS_trans_sf"/>
</dbReference>
<keyword evidence="4" id="KW-1003">Cell membrane</keyword>
<evidence type="ECO:0000256" key="9">
    <source>
        <dbReference type="SAM" id="Phobius"/>
    </source>
</evidence>
<dbReference type="RefSeq" id="WP_394268202.1">
    <property type="nucleotide sequence ID" value="NZ_JBHWSZ010000030.1"/>
</dbReference>
<proteinExistence type="inferred from homology"/>
<evidence type="ECO:0000256" key="1">
    <source>
        <dbReference type="ARBA" id="ARBA00004651"/>
    </source>
</evidence>
<keyword evidence="7 9" id="KW-0472">Membrane</keyword>
<gene>
    <name evidence="11" type="ORF">DI579_00350</name>
</gene>
<dbReference type="SUPFAM" id="SSF103473">
    <property type="entry name" value="MFS general substrate transporter"/>
    <property type="match status" value="1"/>
</dbReference>
<feature type="transmembrane region" description="Helical" evidence="9">
    <location>
        <begin position="92"/>
        <end position="112"/>
    </location>
</feature>
<dbReference type="NCBIfam" id="TIGR00924">
    <property type="entry name" value="yjdL_sub1_fam"/>
    <property type="match status" value="1"/>
</dbReference>
<organism evidence="11 12">
    <name type="scientific">Lawsonella clevelandensis</name>
    <dbReference type="NCBI Taxonomy" id="1528099"/>
    <lineage>
        <taxon>Bacteria</taxon>
        <taxon>Bacillati</taxon>
        <taxon>Actinomycetota</taxon>
        <taxon>Actinomycetes</taxon>
        <taxon>Mycobacteriales</taxon>
        <taxon>Lawsonellaceae</taxon>
        <taxon>Lawsonella</taxon>
    </lineage>
</organism>
<dbReference type="InterPro" id="IPR000109">
    <property type="entry name" value="POT_fam"/>
</dbReference>
<feature type="transmembrane region" description="Helical" evidence="9">
    <location>
        <begin position="222"/>
        <end position="243"/>
    </location>
</feature>
<dbReference type="PANTHER" id="PTHR23517:SF15">
    <property type="entry name" value="PROTON-DEPENDENT OLIGOPEPTIDE FAMILY TRANSPORT PROTEIN"/>
    <property type="match status" value="1"/>
</dbReference>
<name>A0A2W5ID51_9ACTN</name>
<feature type="transmembrane region" description="Helical" evidence="9">
    <location>
        <begin position="249"/>
        <end position="270"/>
    </location>
</feature>
<dbReference type="InterPro" id="IPR005279">
    <property type="entry name" value="Dipep/tripep_permease"/>
</dbReference>
<dbReference type="InterPro" id="IPR020846">
    <property type="entry name" value="MFS_dom"/>
</dbReference>
<feature type="transmembrane region" description="Helical" evidence="9">
    <location>
        <begin position="456"/>
        <end position="474"/>
    </location>
</feature>
<feature type="transmembrane region" description="Helical" evidence="9">
    <location>
        <begin position="60"/>
        <end position="80"/>
    </location>
</feature>
<evidence type="ECO:0000256" key="7">
    <source>
        <dbReference type="ARBA" id="ARBA00023136"/>
    </source>
</evidence>
<feature type="transmembrane region" description="Helical" evidence="9">
    <location>
        <begin position="424"/>
        <end position="444"/>
    </location>
</feature>
<evidence type="ECO:0000256" key="5">
    <source>
        <dbReference type="ARBA" id="ARBA00022692"/>
    </source>
</evidence>
<evidence type="ECO:0000259" key="10">
    <source>
        <dbReference type="PROSITE" id="PS50850"/>
    </source>
</evidence>
<dbReference type="CDD" id="cd17346">
    <property type="entry name" value="MFS_DtpA_like"/>
    <property type="match status" value="1"/>
</dbReference>
<protein>
    <submittedName>
        <fullName evidence="11">MFS transporter</fullName>
    </submittedName>
</protein>
<dbReference type="PROSITE" id="PS50850">
    <property type="entry name" value="MFS"/>
    <property type="match status" value="1"/>
</dbReference>
<keyword evidence="5 8" id="KW-0812">Transmembrane</keyword>
<evidence type="ECO:0000256" key="6">
    <source>
        <dbReference type="ARBA" id="ARBA00022989"/>
    </source>
</evidence>
<dbReference type="PROSITE" id="PS01023">
    <property type="entry name" value="PTR2_2"/>
    <property type="match status" value="1"/>
</dbReference>
<comment type="caution">
    <text evidence="11">The sequence shown here is derived from an EMBL/GenBank/DDBJ whole genome shotgun (WGS) entry which is preliminary data.</text>
</comment>
<evidence type="ECO:0000313" key="12">
    <source>
        <dbReference type="Proteomes" id="UP000248606"/>
    </source>
</evidence>
<feature type="transmembrane region" description="Helical" evidence="9">
    <location>
        <begin position="153"/>
        <end position="173"/>
    </location>
</feature>
<evidence type="ECO:0000313" key="11">
    <source>
        <dbReference type="EMBL" id="PZP90021.1"/>
    </source>
</evidence>
<feature type="transmembrane region" description="Helical" evidence="9">
    <location>
        <begin position="118"/>
        <end position="141"/>
    </location>
</feature>
<feature type="transmembrane region" description="Helical" evidence="9">
    <location>
        <begin position="360"/>
        <end position="378"/>
    </location>
</feature>
<feature type="transmembrane region" description="Helical" evidence="9">
    <location>
        <begin position="330"/>
        <end position="348"/>
    </location>
</feature>
<accession>A0A2W5ID51</accession>